<name>A0ABP6QA67_9ACTN</name>
<dbReference type="PANTHER" id="PTHR35585">
    <property type="entry name" value="HHE DOMAIN PROTEIN (AFU_ORTHOLOGUE AFUA_4G00730)"/>
    <property type="match status" value="1"/>
</dbReference>
<dbReference type="PANTHER" id="PTHR35585:SF1">
    <property type="entry name" value="HHE DOMAIN PROTEIN (AFU_ORTHOLOGUE AFUA_4G00730)"/>
    <property type="match status" value="1"/>
</dbReference>
<protein>
    <submittedName>
        <fullName evidence="2">Hemerythrin domain-containing protein</fullName>
    </submittedName>
</protein>
<proteinExistence type="predicted"/>
<evidence type="ECO:0000313" key="2">
    <source>
        <dbReference type="EMBL" id="GAA3211362.1"/>
    </source>
</evidence>
<feature type="domain" description="Hemerythrin-like" evidence="1">
    <location>
        <begin position="9"/>
        <end position="125"/>
    </location>
</feature>
<dbReference type="Gene3D" id="1.20.120.520">
    <property type="entry name" value="nmb1532 protein domain like"/>
    <property type="match status" value="1"/>
</dbReference>
<evidence type="ECO:0000259" key="1">
    <source>
        <dbReference type="Pfam" id="PF01814"/>
    </source>
</evidence>
<dbReference type="Proteomes" id="UP001501237">
    <property type="component" value="Unassembled WGS sequence"/>
</dbReference>
<dbReference type="EMBL" id="BAAAUV010000006">
    <property type="protein sequence ID" value="GAA3211362.1"/>
    <property type="molecule type" value="Genomic_DNA"/>
</dbReference>
<accession>A0ABP6QA67</accession>
<dbReference type="CDD" id="cd12108">
    <property type="entry name" value="Hr-like"/>
    <property type="match status" value="1"/>
</dbReference>
<dbReference type="Pfam" id="PF01814">
    <property type="entry name" value="Hemerythrin"/>
    <property type="match status" value="1"/>
</dbReference>
<sequence>MNATSKNDVVQLLLDQHAEIRKLFTQVENASGETRREKFDELRALLAVHETAEEEVVHPFSRGVLGKTSAEVDAIIGEEEQAKHVLKRLEKVGTGSPEFLPLFRELHDAVEKHARHEEREEFPRLRERAEPDELAGLATMVRAAEAVAPTHPHPGTDSATKNLIAGPMAAVADRARDAIRKARH</sequence>
<comment type="caution">
    <text evidence="2">The sequence shown here is derived from an EMBL/GenBank/DDBJ whole genome shotgun (WGS) entry which is preliminary data.</text>
</comment>
<reference evidence="3" key="1">
    <citation type="journal article" date="2019" name="Int. J. Syst. Evol. Microbiol.">
        <title>The Global Catalogue of Microorganisms (GCM) 10K type strain sequencing project: providing services to taxonomists for standard genome sequencing and annotation.</title>
        <authorList>
            <consortium name="The Broad Institute Genomics Platform"/>
            <consortium name="The Broad Institute Genome Sequencing Center for Infectious Disease"/>
            <person name="Wu L."/>
            <person name="Ma J."/>
        </authorList>
    </citation>
    <scope>NUCLEOTIDE SEQUENCE [LARGE SCALE GENOMIC DNA]</scope>
    <source>
        <strain evidence="3">JCM 9377</strain>
    </source>
</reference>
<organism evidence="2 3">
    <name type="scientific">Actinocorallia longicatena</name>
    <dbReference type="NCBI Taxonomy" id="111803"/>
    <lineage>
        <taxon>Bacteria</taxon>
        <taxon>Bacillati</taxon>
        <taxon>Actinomycetota</taxon>
        <taxon>Actinomycetes</taxon>
        <taxon>Streptosporangiales</taxon>
        <taxon>Thermomonosporaceae</taxon>
        <taxon>Actinocorallia</taxon>
    </lineage>
</organism>
<dbReference type="RefSeq" id="WP_344828207.1">
    <property type="nucleotide sequence ID" value="NZ_BAAAUV010000006.1"/>
</dbReference>
<keyword evidence="3" id="KW-1185">Reference proteome</keyword>
<dbReference type="InterPro" id="IPR012312">
    <property type="entry name" value="Hemerythrin-like"/>
</dbReference>
<gene>
    <name evidence="2" type="ORF">GCM10010468_30020</name>
</gene>
<evidence type="ECO:0000313" key="3">
    <source>
        <dbReference type="Proteomes" id="UP001501237"/>
    </source>
</evidence>